<dbReference type="RefSeq" id="WP_315576066.1">
    <property type="nucleotide sequence ID" value="NZ_JARDXH010000003.1"/>
</dbReference>
<keyword evidence="3" id="KW-1185">Reference proteome</keyword>
<evidence type="ECO:0000256" key="1">
    <source>
        <dbReference type="SAM" id="SignalP"/>
    </source>
</evidence>
<keyword evidence="1" id="KW-0732">Signal</keyword>
<sequence>MLNKILVVGLLVGLISCSQAEEKLSEELEGKVMGLHDKLMPKTEEIVALQGQLDSLSTGKDSVHVNKLKKALAKSDQAMMDWMHHFSVDSLRKMDVKSKIEYLGDQYNQLKELQKITDSSLDAAKAYRP</sequence>
<gene>
    <name evidence="2" type="ORF">PQG45_00955</name>
</gene>
<comment type="caution">
    <text evidence="2">The sequence shown here is derived from an EMBL/GenBank/DDBJ whole genome shotgun (WGS) entry which is preliminary data.</text>
</comment>
<evidence type="ECO:0000313" key="2">
    <source>
        <dbReference type="EMBL" id="MDU0807596.1"/>
    </source>
</evidence>
<dbReference type="PROSITE" id="PS51257">
    <property type="entry name" value="PROKAR_LIPOPROTEIN"/>
    <property type="match status" value="1"/>
</dbReference>
<organism evidence="2 3">
    <name type="scientific">Aquirufa regiilacus</name>
    <dbReference type="NCBI Taxonomy" id="3024868"/>
    <lineage>
        <taxon>Bacteria</taxon>
        <taxon>Pseudomonadati</taxon>
        <taxon>Bacteroidota</taxon>
        <taxon>Cytophagia</taxon>
        <taxon>Cytophagales</taxon>
        <taxon>Flectobacillaceae</taxon>
        <taxon>Aquirufa</taxon>
    </lineage>
</organism>
<feature type="chain" id="PRO_5045096565" description="Viral A-type inclusion protein" evidence="1">
    <location>
        <begin position="21"/>
        <end position="129"/>
    </location>
</feature>
<dbReference type="EMBL" id="JAVNWW010000001">
    <property type="protein sequence ID" value="MDU0807596.1"/>
    <property type="molecule type" value="Genomic_DNA"/>
</dbReference>
<proteinExistence type="predicted"/>
<name>A0ABU3TP22_9BACT</name>
<evidence type="ECO:0008006" key="4">
    <source>
        <dbReference type="Google" id="ProtNLM"/>
    </source>
</evidence>
<protein>
    <recommendedName>
        <fullName evidence="4">Viral A-type inclusion protein</fullName>
    </recommendedName>
</protein>
<dbReference type="Proteomes" id="UP001249959">
    <property type="component" value="Unassembled WGS sequence"/>
</dbReference>
<evidence type="ECO:0000313" key="3">
    <source>
        <dbReference type="Proteomes" id="UP001249959"/>
    </source>
</evidence>
<reference evidence="2 3" key="1">
    <citation type="submission" date="2023-09" db="EMBL/GenBank/DDBJ databases">
        <title>Aquirufa genomes.</title>
        <authorList>
            <person name="Pitt A."/>
        </authorList>
    </citation>
    <scope>NUCLEOTIDE SEQUENCE [LARGE SCALE GENOMIC DNA]</scope>
    <source>
        <strain evidence="2 3">LEOWEIH-7C</strain>
    </source>
</reference>
<feature type="signal peptide" evidence="1">
    <location>
        <begin position="1"/>
        <end position="20"/>
    </location>
</feature>
<accession>A0ABU3TP22</accession>